<gene>
    <name evidence="2" type="ORF">C7B82_00475</name>
</gene>
<dbReference type="AlphaFoldDB" id="A0A2T1ESJ6"/>
<accession>A0A2T1ESJ6</accession>
<feature type="signal peptide" evidence="1">
    <location>
        <begin position="1"/>
        <end position="29"/>
    </location>
</feature>
<evidence type="ECO:0000313" key="2">
    <source>
        <dbReference type="EMBL" id="PSB35730.1"/>
    </source>
</evidence>
<proteinExistence type="predicted"/>
<evidence type="ECO:0000313" key="3">
    <source>
        <dbReference type="Proteomes" id="UP000239576"/>
    </source>
</evidence>
<comment type="caution">
    <text evidence="2">The sequence shown here is derived from an EMBL/GenBank/DDBJ whole genome shotgun (WGS) entry which is preliminary data.</text>
</comment>
<evidence type="ECO:0008006" key="4">
    <source>
        <dbReference type="Google" id="ProtNLM"/>
    </source>
</evidence>
<dbReference type="EMBL" id="PVWK01000004">
    <property type="protein sequence ID" value="PSB35730.1"/>
    <property type="molecule type" value="Genomic_DNA"/>
</dbReference>
<dbReference type="NCBIfam" id="NF033465">
    <property type="entry name" value="PTPA-CTERM"/>
    <property type="match status" value="1"/>
</dbReference>
<dbReference type="RefSeq" id="WP_106254355.1">
    <property type="nucleotide sequence ID" value="NZ_CAWNSW010000016.1"/>
</dbReference>
<feature type="chain" id="PRO_5015715775" description="PEP-CTERM sorting domain-containing protein" evidence="1">
    <location>
        <begin position="30"/>
        <end position="224"/>
    </location>
</feature>
<keyword evidence="1" id="KW-0732">Signal</keyword>
<reference evidence="3" key="1">
    <citation type="submission" date="2018-02" db="EMBL/GenBank/DDBJ databases">
        <authorList>
            <person name="Moore K."/>
            <person name="Momper L."/>
        </authorList>
    </citation>
    <scope>NUCLEOTIDE SEQUENCE [LARGE SCALE GENOMIC DNA]</scope>
    <source>
        <strain evidence="3">ULC18</strain>
    </source>
</reference>
<dbReference type="Proteomes" id="UP000239576">
    <property type="component" value="Unassembled WGS sequence"/>
</dbReference>
<reference evidence="2 3" key="2">
    <citation type="submission" date="2018-03" db="EMBL/GenBank/DDBJ databases">
        <title>The ancient ancestry and fast evolution of plastids.</title>
        <authorList>
            <person name="Moore K.R."/>
            <person name="Magnabosco C."/>
            <person name="Momper L."/>
            <person name="Gold D.A."/>
            <person name="Bosak T."/>
            <person name="Fournier G.P."/>
        </authorList>
    </citation>
    <scope>NUCLEOTIDE SEQUENCE [LARGE SCALE GENOMIC DNA]</scope>
    <source>
        <strain evidence="2 3">ULC18</strain>
    </source>
</reference>
<organism evidence="2 3">
    <name type="scientific">Stenomitos frigidus ULC18</name>
    <dbReference type="NCBI Taxonomy" id="2107698"/>
    <lineage>
        <taxon>Bacteria</taxon>
        <taxon>Bacillati</taxon>
        <taxon>Cyanobacteriota</taxon>
        <taxon>Cyanophyceae</taxon>
        <taxon>Leptolyngbyales</taxon>
        <taxon>Leptolyngbyaceae</taxon>
        <taxon>Stenomitos</taxon>
    </lineage>
</organism>
<evidence type="ECO:0000256" key="1">
    <source>
        <dbReference type="SAM" id="SignalP"/>
    </source>
</evidence>
<keyword evidence="3" id="KW-1185">Reference proteome</keyword>
<sequence>MTLKAGFLAATTIAATLTAATLAVSPAHAASISLGSALNLDSVGLTGGGVKKAGNTLDFFSFTLPVIGTGGQGTSVTASTGSFAGANLASLVPPLPRIQDLNLSASATPGVLTSAPVNSFITGVDIFTGFLTTTPVTFDLASFIYNSATGDADITGFFNVDGTSTAAFGRFTSQLDLTSPSSYSISLIAGSRSIPTPALLPGLIGLGIAALRKRKAIAVAEGNS</sequence>
<name>A0A2T1ESJ6_9CYAN</name>
<protein>
    <recommendedName>
        <fullName evidence="4">PEP-CTERM sorting domain-containing protein</fullName>
    </recommendedName>
</protein>